<accession>A0A8T2JXI9</accession>
<sequence>MCECAQGSSSHLIQCFLLFIVNANFKAVWSDKKVCDCPLPLRKGNRNALFKGPAVSFPRYIHGTLTSFELRVFFLFIVNGTVLLYGC</sequence>
<gene>
    <name evidence="2" type="ORF">GDO86_015355</name>
</gene>
<evidence type="ECO:0008006" key="4">
    <source>
        <dbReference type="Google" id="ProtNLM"/>
    </source>
</evidence>
<feature type="chain" id="PRO_5035799674" description="Secreted protein" evidence="1">
    <location>
        <begin position="31"/>
        <end position="87"/>
    </location>
</feature>
<comment type="caution">
    <text evidence="2">The sequence shown here is derived from an EMBL/GenBank/DDBJ whole genome shotgun (WGS) entry which is preliminary data.</text>
</comment>
<dbReference type="EMBL" id="JAACNH010000003">
    <property type="protein sequence ID" value="KAG8448224.1"/>
    <property type="molecule type" value="Genomic_DNA"/>
</dbReference>
<proteinExistence type="predicted"/>
<organism evidence="2 3">
    <name type="scientific">Hymenochirus boettgeri</name>
    <name type="common">Congo dwarf clawed frog</name>
    <dbReference type="NCBI Taxonomy" id="247094"/>
    <lineage>
        <taxon>Eukaryota</taxon>
        <taxon>Metazoa</taxon>
        <taxon>Chordata</taxon>
        <taxon>Craniata</taxon>
        <taxon>Vertebrata</taxon>
        <taxon>Euteleostomi</taxon>
        <taxon>Amphibia</taxon>
        <taxon>Batrachia</taxon>
        <taxon>Anura</taxon>
        <taxon>Pipoidea</taxon>
        <taxon>Pipidae</taxon>
        <taxon>Pipinae</taxon>
        <taxon>Hymenochirus</taxon>
    </lineage>
</organism>
<evidence type="ECO:0000313" key="2">
    <source>
        <dbReference type="EMBL" id="KAG8448224.1"/>
    </source>
</evidence>
<keyword evidence="1" id="KW-0732">Signal</keyword>
<dbReference type="Proteomes" id="UP000812440">
    <property type="component" value="Chromosome 8_10"/>
</dbReference>
<evidence type="ECO:0000256" key="1">
    <source>
        <dbReference type="SAM" id="SignalP"/>
    </source>
</evidence>
<protein>
    <recommendedName>
        <fullName evidence="4">Secreted protein</fullName>
    </recommendedName>
</protein>
<evidence type="ECO:0000313" key="3">
    <source>
        <dbReference type="Proteomes" id="UP000812440"/>
    </source>
</evidence>
<name>A0A8T2JXI9_9PIPI</name>
<keyword evidence="3" id="KW-1185">Reference proteome</keyword>
<feature type="signal peptide" evidence="1">
    <location>
        <begin position="1"/>
        <end position="30"/>
    </location>
</feature>
<dbReference type="AlphaFoldDB" id="A0A8T2JXI9"/>
<reference evidence="2" key="1">
    <citation type="thesis" date="2020" institute="ProQuest LLC" country="789 East Eisenhower Parkway, Ann Arbor, MI, USA">
        <title>Comparative Genomics and Chromosome Evolution.</title>
        <authorList>
            <person name="Mudd A.B."/>
        </authorList>
    </citation>
    <scope>NUCLEOTIDE SEQUENCE</scope>
    <source>
        <strain evidence="2">Female2</strain>
        <tissue evidence="2">Blood</tissue>
    </source>
</reference>